<feature type="chain" id="PRO_5046073176" evidence="1">
    <location>
        <begin position="27"/>
        <end position="256"/>
    </location>
</feature>
<feature type="domain" description="Solute-binding protein family 3/N-terminal" evidence="2">
    <location>
        <begin position="38"/>
        <end position="249"/>
    </location>
</feature>
<keyword evidence="1" id="KW-0732">Signal</keyword>
<comment type="caution">
    <text evidence="3">The sequence shown here is derived from an EMBL/GenBank/DDBJ whole genome shotgun (WGS) entry which is preliminary data.</text>
</comment>
<feature type="signal peptide" evidence="1">
    <location>
        <begin position="1"/>
        <end position="26"/>
    </location>
</feature>
<keyword evidence="4" id="KW-1185">Reference proteome</keyword>
<gene>
    <name evidence="3" type="ORF">LXT12_14400</name>
</gene>
<dbReference type="Proteomes" id="UP001201463">
    <property type="component" value="Unassembled WGS sequence"/>
</dbReference>
<dbReference type="RefSeq" id="WP_233392873.1">
    <property type="nucleotide sequence ID" value="NZ_JAJTWT010000005.1"/>
</dbReference>
<evidence type="ECO:0000313" key="4">
    <source>
        <dbReference type="Proteomes" id="UP001201463"/>
    </source>
</evidence>
<evidence type="ECO:0000259" key="2">
    <source>
        <dbReference type="Pfam" id="PF00497"/>
    </source>
</evidence>
<dbReference type="EMBL" id="JAJTWT010000005">
    <property type="protein sequence ID" value="MCE4538443.1"/>
    <property type="molecule type" value="Genomic_DNA"/>
</dbReference>
<accession>A0ABS8XHD6</accession>
<name>A0ABS8XHD6_9BURK</name>
<dbReference type="SUPFAM" id="SSF53850">
    <property type="entry name" value="Periplasmic binding protein-like II"/>
    <property type="match status" value="1"/>
</dbReference>
<dbReference type="Pfam" id="PF00497">
    <property type="entry name" value="SBP_bac_3"/>
    <property type="match status" value="1"/>
</dbReference>
<proteinExistence type="predicted"/>
<evidence type="ECO:0000256" key="1">
    <source>
        <dbReference type="SAM" id="SignalP"/>
    </source>
</evidence>
<sequence>MAFAPARLIALTAALCAACGVGGVRAQAGAPLAIEYRDKPPYSYTEAGRPAGFLIERTVKLLKRAGIEARYAEVPIRRTLLNLQGNQTALCSPGLYKIPEREAYARFSLPIHRDRPHVVLAHAAIAPEIRAMPRLAQLFADPSLQPGLLDGVSYGEQLDQALSATARPAVRAQLTPLQLARMVAARRVDYMLIDEEDLAWLRKDAEFAPLPLVRIEFADMPRGQLRYLACSQQVTPQVMDRINKAIRELLPEVQGD</sequence>
<reference evidence="3 4" key="1">
    <citation type="submission" date="2021-12" db="EMBL/GenBank/DDBJ databases">
        <title>Genome seq of p7.</title>
        <authorList>
            <person name="Seo T."/>
        </authorList>
    </citation>
    <scope>NUCLEOTIDE SEQUENCE [LARGE SCALE GENOMIC DNA]</scope>
    <source>
        <strain evidence="3 4">P7</strain>
    </source>
</reference>
<dbReference type="InterPro" id="IPR001638">
    <property type="entry name" value="Solute-binding_3/MltF_N"/>
</dbReference>
<organism evidence="3 4">
    <name type="scientific">Pelomonas caseinilytica</name>
    <dbReference type="NCBI Taxonomy" id="2906763"/>
    <lineage>
        <taxon>Bacteria</taxon>
        <taxon>Pseudomonadati</taxon>
        <taxon>Pseudomonadota</taxon>
        <taxon>Betaproteobacteria</taxon>
        <taxon>Burkholderiales</taxon>
        <taxon>Sphaerotilaceae</taxon>
        <taxon>Roseateles</taxon>
    </lineage>
</organism>
<evidence type="ECO:0000313" key="3">
    <source>
        <dbReference type="EMBL" id="MCE4538443.1"/>
    </source>
</evidence>
<protein>
    <submittedName>
        <fullName evidence="3">Transporter substrate-binding domain-containing protein</fullName>
    </submittedName>
</protein>
<dbReference type="Gene3D" id="3.40.190.10">
    <property type="entry name" value="Periplasmic binding protein-like II"/>
    <property type="match status" value="2"/>
</dbReference>